<feature type="compositionally biased region" description="Basic residues" evidence="1">
    <location>
        <begin position="48"/>
        <end position="58"/>
    </location>
</feature>
<feature type="compositionally biased region" description="Basic and acidic residues" evidence="1">
    <location>
        <begin position="14"/>
        <end position="27"/>
    </location>
</feature>
<evidence type="ECO:0000256" key="1">
    <source>
        <dbReference type="SAM" id="MobiDB-lite"/>
    </source>
</evidence>
<dbReference type="AlphaFoldDB" id="A0A426XGU5"/>
<organism evidence="2 3">
    <name type="scientific">Ensete ventricosum</name>
    <name type="common">Abyssinian banana</name>
    <name type="synonym">Musa ensete</name>
    <dbReference type="NCBI Taxonomy" id="4639"/>
    <lineage>
        <taxon>Eukaryota</taxon>
        <taxon>Viridiplantae</taxon>
        <taxon>Streptophyta</taxon>
        <taxon>Embryophyta</taxon>
        <taxon>Tracheophyta</taxon>
        <taxon>Spermatophyta</taxon>
        <taxon>Magnoliopsida</taxon>
        <taxon>Liliopsida</taxon>
        <taxon>Zingiberales</taxon>
        <taxon>Musaceae</taxon>
        <taxon>Ensete</taxon>
    </lineage>
</organism>
<proteinExistence type="predicted"/>
<reference evidence="2 3" key="1">
    <citation type="journal article" date="2014" name="Agronomy (Basel)">
        <title>A Draft Genome Sequence for Ensete ventricosum, the Drought-Tolerant Tree Against Hunger.</title>
        <authorList>
            <person name="Harrison J."/>
            <person name="Moore K.A."/>
            <person name="Paszkiewicz K."/>
            <person name="Jones T."/>
            <person name="Grant M."/>
            <person name="Ambacheew D."/>
            <person name="Muzemil S."/>
            <person name="Studholme D.J."/>
        </authorList>
    </citation>
    <scope>NUCLEOTIDE SEQUENCE [LARGE SCALE GENOMIC DNA]</scope>
</reference>
<feature type="compositionally biased region" description="Basic and acidic residues" evidence="1">
    <location>
        <begin position="96"/>
        <end position="108"/>
    </location>
</feature>
<evidence type="ECO:0000313" key="3">
    <source>
        <dbReference type="Proteomes" id="UP000287651"/>
    </source>
</evidence>
<name>A0A426XGU5_ENSVE</name>
<comment type="caution">
    <text evidence="2">The sequence shown here is derived from an EMBL/GenBank/DDBJ whole genome shotgun (WGS) entry which is preliminary data.</text>
</comment>
<gene>
    <name evidence="2" type="ORF">B296_00039771</name>
</gene>
<dbReference type="EMBL" id="AMZH03020950">
    <property type="protein sequence ID" value="RRT38705.1"/>
    <property type="molecule type" value="Genomic_DNA"/>
</dbReference>
<feature type="region of interest" description="Disordered" evidence="1">
    <location>
        <begin position="1"/>
        <end position="108"/>
    </location>
</feature>
<evidence type="ECO:0000313" key="2">
    <source>
        <dbReference type="EMBL" id="RRT38705.1"/>
    </source>
</evidence>
<protein>
    <submittedName>
        <fullName evidence="2">Uncharacterized protein</fullName>
    </submittedName>
</protein>
<accession>A0A426XGU5</accession>
<dbReference type="Proteomes" id="UP000287651">
    <property type="component" value="Unassembled WGS sequence"/>
</dbReference>
<sequence length="108" mass="12175">MAKRAGKGLEVGELEGRYPEGAGKELEGGEDPGVGEHVQRGGSVRSGFKQRRCKRRRSDLRFEAKRTPSPRNPQNRGELWITRLQRNTMAPMVGQGREKHSYEDDQPS</sequence>